<feature type="repeat" description="TPR" evidence="3">
    <location>
        <begin position="590"/>
        <end position="623"/>
    </location>
</feature>
<comment type="caution">
    <text evidence="5">The sequence shown here is derived from an EMBL/GenBank/DDBJ whole genome shotgun (WGS) entry which is preliminary data.</text>
</comment>
<dbReference type="AlphaFoldDB" id="A0A502BXQ9"/>
<dbReference type="InterPro" id="IPR014266">
    <property type="entry name" value="PEP-CTERM_TPR_PrsT"/>
</dbReference>
<feature type="repeat" description="TPR" evidence="3">
    <location>
        <begin position="277"/>
        <end position="310"/>
    </location>
</feature>
<feature type="repeat" description="TPR" evidence="3">
    <location>
        <begin position="488"/>
        <end position="521"/>
    </location>
</feature>
<evidence type="ECO:0000313" key="6">
    <source>
        <dbReference type="Proteomes" id="UP000319486"/>
    </source>
</evidence>
<dbReference type="EMBL" id="RCZO01000012">
    <property type="protein sequence ID" value="TPG04659.1"/>
    <property type="molecule type" value="Genomic_DNA"/>
</dbReference>
<accession>A0A502BXQ9</accession>
<organism evidence="5 6">
    <name type="scientific">Rhodanobacter glycinis</name>
    <dbReference type="NCBI Taxonomy" id="582702"/>
    <lineage>
        <taxon>Bacteria</taxon>
        <taxon>Pseudomonadati</taxon>
        <taxon>Pseudomonadota</taxon>
        <taxon>Gammaproteobacteria</taxon>
        <taxon>Lysobacterales</taxon>
        <taxon>Rhodanobacteraceae</taxon>
        <taxon>Rhodanobacter</taxon>
    </lineage>
</organism>
<keyword evidence="6" id="KW-1185">Reference proteome</keyword>
<feature type="repeat" description="TPR" evidence="3">
    <location>
        <begin position="522"/>
        <end position="555"/>
    </location>
</feature>
<dbReference type="PROSITE" id="PS51257">
    <property type="entry name" value="PROKAR_LIPOPROTEIN"/>
    <property type="match status" value="1"/>
</dbReference>
<name>A0A502BXQ9_9GAMM</name>
<dbReference type="Proteomes" id="UP000319486">
    <property type="component" value="Unassembled WGS sequence"/>
</dbReference>
<dbReference type="InterPro" id="IPR018704">
    <property type="entry name" value="SecYEG/CpoB_TPR"/>
</dbReference>
<gene>
    <name evidence="5" type="primary">prsT</name>
    <name evidence="5" type="ORF">EAH88_17135</name>
</gene>
<dbReference type="InterPro" id="IPR011990">
    <property type="entry name" value="TPR-like_helical_dom_sf"/>
</dbReference>
<dbReference type="PANTHER" id="PTHR45586">
    <property type="entry name" value="TPR REPEAT-CONTAINING PROTEIN PA4667"/>
    <property type="match status" value="1"/>
</dbReference>
<protein>
    <submittedName>
        <fullName evidence="5">PEP-CTERM system TPR-repeat protein PrsT</fullName>
    </submittedName>
</protein>
<dbReference type="SUPFAM" id="SSF48452">
    <property type="entry name" value="TPR-like"/>
    <property type="match status" value="4"/>
</dbReference>
<evidence type="ECO:0000256" key="1">
    <source>
        <dbReference type="ARBA" id="ARBA00022737"/>
    </source>
</evidence>
<evidence type="ECO:0000313" key="5">
    <source>
        <dbReference type="EMBL" id="TPG04659.1"/>
    </source>
</evidence>
<dbReference type="SMART" id="SM00028">
    <property type="entry name" value="TPR"/>
    <property type="match status" value="17"/>
</dbReference>
<dbReference type="InterPro" id="IPR051012">
    <property type="entry name" value="CellSynth/LPSAsmb/PSIAsmb"/>
</dbReference>
<dbReference type="InterPro" id="IPR011717">
    <property type="entry name" value="TPR-4"/>
</dbReference>
<dbReference type="Pfam" id="PF14559">
    <property type="entry name" value="TPR_19"/>
    <property type="match status" value="2"/>
</dbReference>
<reference evidence="5 6" key="1">
    <citation type="journal article" date="2019" name="Environ. Microbiol.">
        <title>Species interactions and distinct microbial communities in high Arctic permafrost affected cryosols are associated with the CH4 and CO2 gas fluxes.</title>
        <authorList>
            <person name="Altshuler I."/>
            <person name="Hamel J."/>
            <person name="Turney S."/>
            <person name="Magnuson E."/>
            <person name="Levesque R."/>
            <person name="Greer C."/>
            <person name="Whyte L.G."/>
        </authorList>
    </citation>
    <scope>NUCLEOTIDE SEQUENCE [LARGE SCALE GENOMIC DNA]</scope>
    <source>
        <strain evidence="5 6">S13Y</strain>
    </source>
</reference>
<evidence type="ECO:0000256" key="2">
    <source>
        <dbReference type="ARBA" id="ARBA00022803"/>
    </source>
</evidence>
<dbReference type="Pfam" id="PF13431">
    <property type="entry name" value="TPR_17"/>
    <property type="match status" value="1"/>
</dbReference>
<evidence type="ECO:0000259" key="4">
    <source>
        <dbReference type="Pfam" id="PF09976"/>
    </source>
</evidence>
<dbReference type="PANTHER" id="PTHR45586:SF1">
    <property type="entry name" value="LIPOPOLYSACCHARIDE ASSEMBLY PROTEIN B"/>
    <property type="match status" value="1"/>
</dbReference>
<proteinExistence type="predicted"/>
<dbReference type="PROSITE" id="PS50005">
    <property type="entry name" value="TPR"/>
    <property type="match status" value="6"/>
</dbReference>
<sequence>MRLTKLNTGVIRHGLALLCISLLLSGCGLAKGRGDLDAGAKYQASGQYRAAYIEAKKVLQRDSKNGNAWLLLGQASLMLGDPADALSSLQKAKDNGTPEARWAVPMARTLLVTQQYDKLLSTVSSEKSFEPSVKASVEALRGDAYRALKQNEQARQSYKTALALDPKNLRALVGLATLAAIANDPVSADQYVRQALVASPESPQAWVAKGDLAFDSRDFAGAESDYQKVLGFKNPDWMPQEHFYALTRLANTQVQQNELDKALASIQTLEKMTPQQPYPHYLHAVVLYKQGHFDDAISQLQQVLKASPDNPQAQMLTGAVNYAQGNYGQAEMYLSNVMGTDPKNVEARKLLALTLYREGRSRQALDMLRPAAPGTPSDTELLALLQRAAAEGTPGAVASAASASAAWSGAPATGESHPFDAQFVQAGNVLGSGNASEAIRLLQKIPAGDATGEARRASMLAMAYVRENRPDEAVKMGAEYARKNPQNSAAHLLYGTTLVAAGKRADARAQYSEAYKLNPKNIEALLSLGSLDSLDGHYKDAAGRYETVLEQDPQNALAMTALGRLAMLQNDKAQAVKWLKQAINAAPKAGAAYVGLVLLYSESGQFDEAVSTAKQFADADPNNPAALNAFGAAELNAGHHNEALKPLQQAVNLASQVPLYRTNLARAQILNKDTKAAEGNLDEVIKADPGELTAVTLRAFMKLHDRDLPGAISMAQTLQKQPATKAVGFSLEGDLYMADKSWSKAALAYQQGLKIDNVRPLVVKSFMALSESGASQPDGVLRDWLAKHPDDASMRLLLAQYYLDHAQNTPAATQYEQVLKSYPTNVDALNNLAWIYTEQHNPKALALAEQAHKLAPDSSGIADTYAWALIADDQPKTALPLLVNAAKAAPKVPTVKYHLAVAQARTGDKAGARATLEALQKSGADYQDKQAAEKLYRELGGAGGGPGK</sequence>
<feature type="repeat" description="TPR" evidence="3">
    <location>
        <begin position="135"/>
        <end position="168"/>
    </location>
</feature>
<dbReference type="Gene3D" id="1.25.40.10">
    <property type="entry name" value="Tetratricopeptide repeat domain"/>
    <property type="match status" value="6"/>
</dbReference>
<dbReference type="GO" id="GO:0042802">
    <property type="term" value="F:identical protein binding"/>
    <property type="evidence" value="ECO:0007669"/>
    <property type="project" value="InterPro"/>
</dbReference>
<keyword evidence="2 3" id="KW-0802">TPR repeat</keyword>
<dbReference type="Pfam" id="PF09976">
    <property type="entry name" value="TPR_21"/>
    <property type="match status" value="1"/>
</dbReference>
<feature type="repeat" description="TPR" evidence="3">
    <location>
        <begin position="556"/>
        <end position="589"/>
    </location>
</feature>
<dbReference type="InterPro" id="IPR019734">
    <property type="entry name" value="TPR_rpt"/>
</dbReference>
<dbReference type="NCBIfam" id="TIGR02917">
    <property type="entry name" value="PEP_TPR_lipo"/>
    <property type="match status" value="1"/>
</dbReference>
<keyword evidence="1" id="KW-0677">Repeat</keyword>
<dbReference type="Pfam" id="PF13432">
    <property type="entry name" value="TPR_16"/>
    <property type="match status" value="3"/>
</dbReference>
<evidence type="ECO:0000256" key="3">
    <source>
        <dbReference type="PROSITE-ProRule" id="PRU00339"/>
    </source>
</evidence>
<dbReference type="Pfam" id="PF07721">
    <property type="entry name" value="TPR_4"/>
    <property type="match status" value="1"/>
</dbReference>
<dbReference type="RefSeq" id="WP_140655257.1">
    <property type="nucleotide sequence ID" value="NZ_RCZO01000012.1"/>
</dbReference>
<feature type="domain" description="Ancillary SecYEG translocon subunit/Cell division coordinator CpoB TPR" evidence="4">
    <location>
        <begin position="66"/>
        <end position="173"/>
    </location>
</feature>